<evidence type="ECO:0000313" key="1">
    <source>
        <dbReference type="EMBL" id="AYU80521.1"/>
    </source>
</evidence>
<gene>
    <name evidence="1" type="ORF">LdCL_290008400</name>
</gene>
<dbReference type="PANTHER" id="PTHR39670">
    <property type="entry name" value="C2 DOMAIN-CONTAINING PROTEIN-RELATED"/>
    <property type="match status" value="1"/>
</dbReference>
<dbReference type="VEuPathDB" id="TriTrypDB:LdCL_290008400"/>
<dbReference type="OrthoDB" id="272965at2759"/>
<organism evidence="1 2">
    <name type="scientific">Leishmania donovani</name>
    <dbReference type="NCBI Taxonomy" id="5661"/>
    <lineage>
        <taxon>Eukaryota</taxon>
        <taxon>Discoba</taxon>
        <taxon>Euglenozoa</taxon>
        <taxon>Kinetoplastea</taxon>
        <taxon>Metakinetoplastina</taxon>
        <taxon>Trypanosomatida</taxon>
        <taxon>Trypanosomatidae</taxon>
        <taxon>Leishmaniinae</taxon>
        <taxon>Leishmania</taxon>
    </lineage>
</organism>
<keyword evidence="2" id="KW-1185">Reference proteome</keyword>
<protein>
    <submittedName>
        <fullName evidence="1">Uncharacterized protein</fullName>
    </submittedName>
</protein>
<reference evidence="1 2" key="1">
    <citation type="journal article" date="2018" name="Sci. Rep.">
        <title>A complete Leishmania donovani reference genome identifies novel genetic variations associated with virulence.</title>
        <authorList>
            <person name="Lypaczewski P."/>
            <person name="Hoshizaki J."/>
            <person name="Zhang W.-W."/>
            <person name="McCall L.-I."/>
            <person name="Torcivia-Rodriguez J."/>
            <person name="Simonyan V."/>
            <person name="Kaur A."/>
            <person name="Dewar K."/>
            <person name="Matlashewski G."/>
        </authorList>
    </citation>
    <scope>NUCLEOTIDE SEQUENCE [LARGE SCALE GENOMIC DNA]</scope>
    <source>
        <strain evidence="1 2">LdCL</strain>
    </source>
</reference>
<dbReference type="EMBL" id="CP029528">
    <property type="protein sequence ID" value="AYU80521.1"/>
    <property type="molecule type" value="Genomic_DNA"/>
</dbReference>
<dbReference type="PANTHER" id="PTHR39670:SF4">
    <property type="entry name" value="C2 DOMAIN-CONTAINING PROTEIN"/>
    <property type="match status" value="1"/>
</dbReference>
<dbReference type="Proteomes" id="UP000274082">
    <property type="component" value="Chromosome 29"/>
</dbReference>
<accession>A0A3Q8IE92</accession>
<dbReference type="VEuPathDB" id="TriTrypDB:LDHU3_29.0490"/>
<dbReference type="VEuPathDB" id="TriTrypDB:LdBPK_290360.1"/>
<name>A0A3Q8IE92_LEIDO</name>
<proteinExistence type="predicted"/>
<sequence length="1324" mass="150346">MASTEDGINRNRLRQEAGRRVQHITCGVAERETYRGVLLHIEDRFAHTSQGELRPLVLPPQLPSIVRPRDPQMSKFSRGMAICHKLKGGGSAGACLSAAAVTGGPKHGGAVGHLESAEATTEASTEAPSASTGFTDAHRWEMLDVTDRAFFRCSTANAPTSRGGSMASSSVAAPLEPRTLAASTPMDLLPTLAEKCAYLCELETAERQYVLAYERWDQQVVLEMMAVNFVTFVLKPSMDVLRKEELEQREAIAQEEDRLSFYMYNDSPLALQVQEGKKALKARMLQLDRILGLTSAAPRPTALVEEAAEATHATPVTAAPASAAVPVQSEGVSKVSLVSFSLDARTASSVTATSPQLPLDAGVPSDEARHILRRYVLQRHGTSLSAVGACTTMPQDDNNWSQTMASTYPCGDRSDTVCQSSTLILPPIASAQAPRRNAVGIADYIALLDESTKYYEQIVKTEERCRADMSQAFYEELQVVLEWQRRRMHLERLLYWRRQRETVLQEEVEALITVTPVLRLDEKVLLLLKILEGEEETVRRSVQDEEHASLQLLRQAGEDLRDVFNNVSLQERCMDALNSKVWTAEAVARRRLVIAEEADVRRFSERLYREHLLSTLTGGMAQLRVLWHVSTAPAQCAALQVLQKAFRRSLRGRLGWRFTHQALGREINDARNAKKIATGKLAFQSFKNVLLAERTQLCEEQAQQHLREQYKLFANESGDRAAVCAEQEWSRNDVARAHLLHIEEVYAPLLTGTVVAESEVRLELEVEEELDRDALLATNAALIGIIEQKEATLLKERAGRKSNVREERASWHQLLSVEYDEREVHRLDEEVREAVRENARAAFAEAAVKESRRHHERAMLMHVARMSEALVRLLGYEVGDSAMRRGIEEEEAAAARDLIDTMATTQCAAYASALEQRRQVELNRVHQQAICIEETENRASILHEEAAAWATTEQEVHILFSGPLHDLMVRRGAVNVISTWYTALRNGEIGRSVSRQRLRDDLSRHREERQMRSQQIAQRLHTQRVRSQLDILMMEMQKDQQEAVQQLLNILVKLEEPRKREQIESLQEIVFEILARNAEAHLVEVRRNFVNTEALIWQQESYERKVLKKAWRRTREELLEQRRRQLSEDYFALRIQRMWRKYAAELECRRNMSAQRAQVAALEVQARAAVGLEELEEAATQLYKPCLSSLYFDTHVRRSLARACDELAVGVADATQAEEWSERVSLLWEMRYEDCDPCLCEDEARARRVLEAQFHKPFLLQSELKGEEHLQRTMLMRERTLFLLRILAREERQRRLSLMSAEDQQRVSLRGQLAASTPADAQTP</sequence>
<evidence type="ECO:0000313" key="2">
    <source>
        <dbReference type="Proteomes" id="UP000274082"/>
    </source>
</evidence>